<dbReference type="EMBL" id="JACGCI010000002">
    <property type="protein sequence ID" value="KAF6765587.1"/>
    <property type="molecule type" value="Genomic_DNA"/>
</dbReference>
<evidence type="ECO:0000313" key="3">
    <source>
        <dbReference type="Proteomes" id="UP000521943"/>
    </source>
</evidence>
<accession>A0A8H6MHL1</accession>
<name>A0A8H6MHL1_9AGAR</name>
<protein>
    <recommendedName>
        <fullName evidence="4">Secreted protein</fullName>
    </recommendedName>
</protein>
<feature type="signal peptide" evidence="1">
    <location>
        <begin position="1"/>
        <end position="33"/>
    </location>
</feature>
<evidence type="ECO:0000313" key="2">
    <source>
        <dbReference type="EMBL" id="KAF6765587.1"/>
    </source>
</evidence>
<evidence type="ECO:0008006" key="4">
    <source>
        <dbReference type="Google" id="ProtNLM"/>
    </source>
</evidence>
<keyword evidence="3" id="KW-1185">Reference proteome</keyword>
<organism evidence="2 3">
    <name type="scientific">Ephemerocybe angulata</name>
    <dbReference type="NCBI Taxonomy" id="980116"/>
    <lineage>
        <taxon>Eukaryota</taxon>
        <taxon>Fungi</taxon>
        <taxon>Dikarya</taxon>
        <taxon>Basidiomycota</taxon>
        <taxon>Agaricomycotina</taxon>
        <taxon>Agaricomycetes</taxon>
        <taxon>Agaricomycetidae</taxon>
        <taxon>Agaricales</taxon>
        <taxon>Agaricineae</taxon>
        <taxon>Psathyrellaceae</taxon>
        <taxon>Ephemerocybe</taxon>
    </lineage>
</organism>
<comment type="caution">
    <text evidence="2">The sequence shown here is derived from an EMBL/GenBank/DDBJ whole genome shotgun (WGS) entry which is preliminary data.</text>
</comment>
<gene>
    <name evidence="2" type="ORF">DFP72DRAFT_868150</name>
</gene>
<keyword evidence="1" id="KW-0732">Signal</keyword>
<sequence>MGTIHPSACALAPSLSLSLYLCLSFCATSNLRALALPSGNRLSLRFLLYPVEQGHPRLDGASDRVGNKPTPRAYAIARFDGHKRNFCNHRSILTLILCFRFRPRAQFHLFSCFRCREIIV</sequence>
<evidence type="ECO:0000256" key="1">
    <source>
        <dbReference type="SAM" id="SignalP"/>
    </source>
</evidence>
<proteinExistence type="predicted"/>
<dbReference type="Proteomes" id="UP000521943">
    <property type="component" value="Unassembled WGS sequence"/>
</dbReference>
<dbReference type="AlphaFoldDB" id="A0A8H6MHL1"/>
<reference evidence="2 3" key="1">
    <citation type="submission" date="2020-07" db="EMBL/GenBank/DDBJ databases">
        <title>Comparative genomics of pyrophilous fungi reveals a link between fire events and developmental genes.</title>
        <authorList>
            <consortium name="DOE Joint Genome Institute"/>
            <person name="Steindorff A.S."/>
            <person name="Carver A."/>
            <person name="Calhoun S."/>
            <person name="Stillman K."/>
            <person name="Liu H."/>
            <person name="Lipzen A."/>
            <person name="Pangilinan J."/>
            <person name="Labutti K."/>
            <person name="Bruns T.D."/>
            <person name="Grigoriev I.V."/>
        </authorList>
    </citation>
    <scope>NUCLEOTIDE SEQUENCE [LARGE SCALE GENOMIC DNA]</scope>
    <source>
        <strain evidence="2 3">CBS 144469</strain>
    </source>
</reference>
<feature type="chain" id="PRO_5034318746" description="Secreted protein" evidence="1">
    <location>
        <begin position="34"/>
        <end position="120"/>
    </location>
</feature>